<evidence type="ECO:0000256" key="1">
    <source>
        <dbReference type="SAM" id="MobiDB-lite"/>
    </source>
</evidence>
<dbReference type="SUPFAM" id="SSF69754">
    <property type="entry name" value="Ribosome binding protein Y (YfiA homologue)"/>
    <property type="match status" value="1"/>
</dbReference>
<protein>
    <submittedName>
        <fullName evidence="3">DNA-binding protein</fullName>
    </submittedName>
</protein>
<evidence type="ECO:0000313" key="4">
    <source>
        <dbReference type="Proteomes" id="UP000236286"/>
    </source>
</evidence>
<dbReference type="OrthoDB" id="9782252at2"/>
<name>A0A2J7TIJ1_METSI</name>
<sequence length="209" mass="22855">MDRPLQIVFRDIQHSDALAKLIEDRAQRLESAFSRITGCRVVAGAAHGATNNTIPPLSLCVEVEVPGRPMIVAKAEAKRKGEQAALVNRVFDIAERRLEQLSELAKDNVRRHESAPETGVVARLFREQDHGFIEVRGGPDLYFARSCVMRGDFDALEVGVLVEVTRATGEGPMGPQASAIYVLDQRAPVKGKPAKHRGAEASRPENLNA</sequence>
<dbReference type="GO" id="GO:0003677">
    <property type="term" value="F:DNA binding"/>
    <property type="evidence" value="ECO:0007669"/>
    <property type="project" value="UniProtKB-KW"/>
</dbReference>
<dbReference type="AlphaFoldDB" id="A0A2J7TIJ1"/>
<dbReference type="InterPro" id="IPR002059">
    <property type="entry name" value="CSP_DNA-bd"/>
</dbReference>
<dbReference type="RefSeq" id="WP_102843153.1">
    <property type="nucleotide sequence ID" value="NZ_PDZR01000006.1"/>
</dbReference>
<dbReference type="EMBL" id="PDZR01000006">
    <property type="protein sequence ID" value="PNG26557.1"/>
    <property type="molecule type" value="Genomic_DNA"/>
</dbReference>
<dbReference type="PROSITE" id="PS51857">
    <property type="entry name" value="CSD_2"/>
    <property type="match status" value="1"/>
</dbReference>
<evidence type="ECO:0000313" key="3">
    <source>
        <dbReference type="EMBL" id="PNG26557.1"/>
    </source>
</evidence>
<reference evidence="3 4" key="1">
    <citation type="submission" date="2017-10" db="EMBL/GenBank/DDBJ databases">
        <title>Genome announcement of Methylocella silvestris TVC from permafrost.</title>
        <authorList>
            <person name="Wang J."/>
            <person name="Geng K."/>
            <person name="Ul-Haque F."/>
            <person name="Crombie A.T."/>
            <person name="Street L.E."/>
            <person name="Wookey P.A."/>
            <person name="Murrell J.C."/>
            <person name="Pratscher J."/>
        </authorList>
    </citation>
    <scope>NUCLEOTIDE SEQUENCE [LARGE SCALE GENOMIC DNA]</scope>
    <source>
        <strain evidence="3 4">TVC</strain>
    </source>
</reference>
<evidence type="ECO:0000259" key="2">
    <source>
        <dbReference type="PROSITE" id="PS51857"/>
    </source>
</evidence>
<dbReference type="InterPro" id="IPR003489">
    <property type="entry name" value="RHF/RaiA"/>
</dbReference>
<dbReference type="Proteomes" id="UP000236286">
    <property type="component" value="Unassembled WGS sequence"/>
</dbReference>
<keyword evidence="3" id="KW-0238">DNA-binding</keyword>
<gene>
    <name evidence="3" type="ORF">CR492_07655</name>
</gene>
<dbReference type="Gene3D" id="2.40.50.140">
    <property type="entry name" value="Nucleic acid-binding proteins"/>
    <property type="match status" value="1"/>
</dbReference>
<proteinExistence type="predicted"/>
<dbReference type="SUPFAM" id="SSF50249">
    <property type="entry name" value="Nucleic acid-binding proteins"/>
    <property type="match status" value="1"/>
</dbReference>
<accession>A0A2J7TIJ1</accession>
<organism evidence="3 4">
    <name type="scientific">Methylocella silvestris</name>
    <dbReference type="NCBI Taxonomy" id="199596"/>
    <lineage>
        <taxon>Bacteria</taxon>
        <taxon>Pseudomonadati</taxon>
        <taxon>Pseudomonadota</taxon>
        <taxon>Alphaproteobacteria</taxon>
        <taxon>Hyphomicrobiales</taxon>
        <taxon>Beijerinckiaceae</taxon>
        <taxon>Methylocella</taxon>
    </lineage>
</organism>
<feature type="domain" description="CSD" evidence="2">
    <location>
        <begin position="116"/>
        <end position="182"/>
    </location>
</feature>
<dbReference type="Gene3D" id="3.30.160.100">
    <property type="entry name" value="Ribosome hibernation promotion factor-like"/>
    <property type="match status" value="1"/>
</dbReference>
<comment type="caution">
    <text evidence="3">The sequence shown here is derived from an EMBL/GenBank/DDBJ whole genome shotgun (WGS) entry which is preliminary data.</text>
</comment>
<dbReference type="Pfam" id="PF02482">
    <property type="entry name" value="Ribosomal_S30AE"/>
    <property type="match status" value="1"/>
</dbReference>
<feature type="region of interest" description="Disordered" evidence="1">
    <location>
        <begin position="188"/>
        <end position="209"/>
    </location>
</feature>
<dbReference type="InterPro" id="IPR012340">
    <property type="entry name" value="NA-bd_OB-fold"/>
</dbReference>
<dbReference type="InterPro" id="IPR036567">
    <property type="entry name" value="RHF-like"/>
</dbReference>